<name>A0A5M8NZD0_9BACT</name>
<dbReference type="InterPro" id="IPR036116">
    <property type="entry name" value="FN3_sf"/>
</dbReference>
<dbReference type="Proteomes" id="UP000324575">
    <property type="component" value="Unassembled WGS sequence"/>
</dbReference>
<keyword evidence="1" id="KW-0472">Membrane</keyword>
<evidence type="ECO:0000256" key="1">
    <source>
        <dbReference type="SAM" id="Phobius"/>
    </source>
</evidence>
<dbReference type="Gene3D" id="2.60.40.10">
    <property type="entry name" value="Immunoglobulins"/>
    <property type="match status" value="1"/>
</dbReference>
<dbReference type="SUPFAM" id="SSF53300">
    <property type="entry name" value="vWA-like"/>
    <property type="match status" value="1"/>
</dbReference>
<organism evidence="2 3">
    <name type="scientific">Candidatus Ordinivivax streblomastigis</name>
    <dbReference type="NCBI Taxonomy" id="2540710"/>
    <lineage>
        <taxon>Bacteria</taxon>
        <taxon>Pseudomonadati</taxon>
        <taxon>Bacteroidota</taxon>
        <taxon>Bacteroidia</taxon>
        <taxon>Bacteroidales</taxon>
        <taxon>Candidatus Ordinivivax</taxon>
    </lineage>
</organism>
<keyword evidence="1" id="KW-1133">Transmembrane helix</keyword>
<gene>
    <name evidence="2" type="ORF">EZS26_002379</name>
</gene>
<dbReference type="SUPFAM" id="SSF49265">
    <property type="entry name" value="Fibronectin type III"/>
    <property type="match status" value="1"/>
</dbReference>
<comment type="caution">
    <text evidence="2">The sequence shown here is derived from an EMBL/GenBank/DDBJ whole genome shotgun (WGS) entry which is preliminary data.</text>
</comment>
<feature type="transmembrane region" description="Helical" evidence="1">
    <location>
        <begin position="38"/>
        <end position="55"/>
    </location>
</feature>
<keyword evidence="1" id="KW-0812">Transmembrane</keyword>
<reference evidence="2 3" key="1">
    <citation type="submission" date="2019-03" db="EMBL/GenBank/DDBJ databases">
        <title>Single cell metagenomics reveals metabolic interactions within the superorganism composed of flagellate Streblomastix strix and complex community of Bacteroidetes bacteria on its surface.</title>
        <authorList>
            <person name="Treitli S.C."/>
            <person name="Kolisko M."/>
            <person name="Husnik F."/>
            <person name="Keeling P."/>
            <person name="Hampl V."/>
        </authorList>
    </citation>
    <scope>NUCLEOTIDE SEQUENCE [LARGE SCALE GENOMIC DNA]</scope>
    <source>
        <strain evidence="2">St1</strain>
    </source>
</reference>
<evidence type="ECO:0000313" key="2">
    <source>
        <dbReference type="EMBL" id="KAA6301505.1"/>
    </source>
</evidence>
<evidence type="ECO:0008006" key="4">
    <source>
        <dbReference type="Google" id="ProtNLM"/>
    </source>
</evidence>
<dbReference type="AlphaFoldDB" id="A0A5M8NZD0"/>
<dbReference type="Gene3D" id="3.40.50.410">
    <property type="entry name" value="von Willebrand factor, type A domain"/>
    <property type="match status" value="1"/>
</dbReference>
<dbReference type="EMBL" id="SNRX01000018">
    <property type="protein sequence ID" value="KAA6301505.1"/>
    <property type="molecule type" value="Genomic_DNA"/>
</dbReference>
<sequence length="589" mass="65116">MLQISKQMQQHTNIFGAMESSDHSKNGASPKSQMSRNYLKLFAFLAFVVGIFIFSSCKESEDDKTIDNVPTSIEGTCWKEYNNKIKLSFENNNEVYLTYQHYDYGFANPYSNPIYEIVKGTYTYSKPNVSINVDGKQWTGKMESSYASNPDFLITLEGKDFWLSSSYDCDRPQKPLSTPNVTATKSGNRIAISWNSVPLATGYKVFRGNNRWDLNKCLDYSVHNTTILYDETPYSEDNYYWVIAYNANGTSNLSHYAYCNFTSGNNNGTDPGTDPGTGNIYAGVMGFHSELMPFAVTNNLSAVKNFINNLQNNQDYTSLCYAVEKSIPMFAASGLPTLDKTFVVSFTDGRDNNSANLWDFNEHITVTDVYAKAQTALLSKSGLRSYAIGLGSQISTSEMQQLVVNGGEYKAATSSSLNAIFAAVANSVLASSKNLVLKTRYSPTAKQFRLTVNASQTSGGSVVTDQIICKIEPQGNDFVMTIVTPGIYTTFDAPVNVTIVNPTSPTRTFEAPLNNLKYVRNGIEYILGDATVEAKTTGDWYTDTEDKVEESNVQKKIAVVLVLDCSTSLGDDFFTLKIAANNFIDILGN</sequence>
<accession>A0A5M8NZD0</accession>
<protein>
    <recommendedName>
        <fullName evidence="4">VWFA domain-containing protein</fullName>
    </recommendedName>
</protein>
<dbReference type="InterPro" id="IPR036465">
    <property type="entry name" value="vWFA_dom_sf"/>
</dbReference>
<evidence type="ECO:0000313" key="3">
    <source>
        <dbReference type="Proteomes" id="UP000324575"/>
    </source>
</evidence>
<dbReference type="InterPro" id="IPR013783">
    <property type="entry name" value="Ig-like_fold"/>
</dbReference>
<proteinExistence type="predicted"/>